<feature type="region of interest" description="Disordered" evidence="2">
    <location>
        <begin position="56"/>
        <end position="79"/>
    </location>
</feature>
<organism evidence="3 4">
    <name type="scientific">Eumeta variegata</name>
    <name type="common">Bagworm moth</name>
    <name type="synonym">Eumeta japonica</name>
    <dbReference type="NCBI Taxonomy" id="151549"/>
    <lineage>
        <taxon>Eukaryota</taxon>
        <taxon>Metazoa</taxon>
        <taxon>Ecdysozoa</taxon>
        <taxon>Arthropoda</taxon>
        <taxon>Hexapoda</taxon>
        <taxon>Insecta</taxon>
        <taxon>Pterygota</taxon>
        <taxon>Neoptera</taxon>
        <taxon>Endopterygota</taxon>
        <taxon>Lepidoptera</taxon>
        <taxon>Glossata</taxon>
        <taxon>Ditrysia</taxon>
        <taxon>Tineoidea</taxon>
        <taxon>Psychidae</taxon>
        <taxon>Oiketicinae</taxon>
        <taxon>Eumeta</taxon>
    </lineage>
</organism>
<protein>
    <submittedName>
        <fullName evidence="3">Uncharacterized protein</fullName>
    </submittedName>
</protein>
<dbReference type="EMBL" id="BGZK01001114">
    <property type="protein sequence ID" value="GBP71613.1"/>
    <property type="molecule type" value="Genomic_DNA"/>
</dbReference>
<keyword evidence="4" id="KW-1185">Reference proteome</keyword>
<dbReference type="Proteomes" id="UP000299102">
    <property type="component" value="Unassembled WGS sequence"/>
</dbReference>
<gene>
    <name evidence="3" type="ORF">EVAR_10827_1</name>
</gene>
<comment type="caution">
    <text evidence="3">The sequence shown here is derived from an EMBL/GenBank/DDBJ whole genome shotgun (WGS) entry which is preliminary data.</text>
</comment>
<name>A0A4C1Y8H2_EUMVA</name>
<evidence type="ECO:0000313" key="3">
    <source>
        <dbReference type="EMBL" id="GBP71613.1"/>
    </source>
</evidence>
<keyword evidence="1" id="KW-0175">Coiled coil</keyword>
<accession>A0A4C1Y8H2</accession>
<evidence type="ECO:0000256" key="1">
    <source>
        <dbReference type="SAM" id="Coils"/>
    </source>
</evidence>
<proteinExistence type="predicted"/>
<dbReference type="AlphaFoldDB" id="A0A4C1Y8H2"/>
<evidence type="ECO:0000313" key="4">
    <source>
        <dbReference type="Proteomes" id="UP000299102"/>
    </source>
</evidence>
<evidence type="ECO:0000256" key="2">
    <source>
        <dbReference type="SAM" id="MobiDB-lite"/>
    </source>
</evidence>
<feature type="coiled-coil region" evidence="1">
    <location>
        <begin position="99"/>
        <end position="126"/>
    </location>
</feature>
<sequence>MQPFLQNRNNFYAFKCRDTHGRGYSTCGTTVNQSLLSRTPAPGFLAADHISSIPTNIEDEEDAEPPRTAGCDRRRRRRPTPFQIASVQFTEVVQRRLDLEERRLEVDRLREENIAQNRQLQETILQDCKPSMAIPRTR</sequence>
<reference evidence="3 4" key="1">
    <citation type="journal article" date="2019" name="Commun. Biol.">
        <title>The bagworm genome reveals a unique fibroin gene that provides high tensile strength.</title>
        <authorList>
            <person name="Kono N."/>
            <person name="Nakamura H."/>
            <person name="Ohtoshi R."/>
            <person name="Tomita M."/>
            <person name="Numata K."/>
            <person name="Arakawa K."/>
        </authorList>
    </citation>
    <scope>NUCLEOTIDE SEQUENCE [LARGE SCALE GENOMIC DNA]</scope>
</reference>